<keyword evidence="3" id="KW-1185">Reference proteome</keyword>
<gene>
    <name evidence="2" type="ORF">BN77_p2150072</name>
</gene>
<dbReference type="EMBL" id="CANI01000078">
    <property type="protein sequence ID" value="CCM80036.1"/>
    <property type="molecule type" value="Genomic_DNA"/>
</dbReference>
<dbReference type="HOGENOM" id="CLU_1990892_0_0_5"/>
<reference evidence="2 3" key="1">
    <citation type="journal article" date="2013" name="Genome Announc.">
        <title>Draft Genome Sequence of Rhizobium mesoamericanum STM3625, a Nitrogen-Fixing Symbiont of Mimosa pudica Isolated in French Guiana (South America).</title>
        <authorList>
            <person name="Moulin L."/>
            <person name="Mornico D."/>
            <person name="Melkonian R."/>
            <person name="Klonowska A."/>
        </authorList>
    </citation>
    <scope>NUCLEOTIDE SEQUENCE [LARGE SCALE GENOMIC DNA]</scope>
    <source>
        <strain evidence="2 3">STM3625</strain>
    </source>
</reference>
<evidence type="ECO:0000313" key="3">
    <source>
        <dbReference type="Proteomes" id="UP000009319"/>
    </source>
</evidence>
<dbReference type="STRING" id="1211777.BN77_p2150072"/>
<evidence type="ECO:0000256" key="1">
    <source>
        <dbReference type="SAM" id="MobiDB-lite"/>
    </source>
</evidence>
<sequence length="125" mass="13817">MLAVIGFASRGSVFKMFSNLLNDEQGMLAYLWQAHQLEEAFRVLQLLFPEIGIAGPRNALRSSLAPSKCLAAPARPAGALPPLPRRSGNSLTIGPGGTRDQGTDPQFHRRSDRRRIVTEFPLRRH</sequence>
<evidence type="ECO:0000313" key="2">
    <source>
        <dbReference type="EMBL" id="CCM80036.1"/>
    </source>
</evidence>
<feature type="region of interest" description="Disordered" evidence="1">
    <location>
        <begin position="75"/>
        <end position="111"/>
    </location>
</feature>
<accession>K0PTH0</accession>
<comment type="caution">
    <text evidence="2">The sequence shown here is derived from an EMBL/GenBank/DDBJ whole genome shotgun (WGS) entry which is preliminary data.</text>
</comment>
<protein>
    <submittedName>
        <fullName evidence="2">Uncharacterized protein</fullName>
    </submittedName>
</protein>
<proteinExistence type="predicted"/>
<dbReference type="AlphaFoldDB" id="K0PTH0"/>
<organism evidence="2 3">
    <name type="scientific">Rhizobium mesoamericanum STM3625</name>
    <dbReference type="NCBI Taxonomy" id="1211777"/>
    <lineage>
        <taxon>Bacteria</taxon>
        <taxon>Pseudomonadati</taxon>
        <taxon>Pseudomonadota</taxon>
        <taxon>Alphaproteobacteria</taxon>
        <taxon>Hyphomicrobiales</taxon>
        <taxon>Rhizobiaceae</taxon>
        <taxon>Rhizobium/Agrobacterium group</taxon>
        <taxon>Rhizobium</taxon>
    </lineage>
</organism>
<name>K0PTH0_9HYPH</name>
<dbReference type="Proteomes" id="UP000009319">
    <property type="component" value="Unassembled WGS sequence"/>
</dbReference>